<protein>
    <submittedName>
        <fullName evidence="2">Uncharacterized protein</fullName>
    </submittedName>
</protein>
<comment type="caution">
    <text evidence="2">The sequence shown here is derived from an EMBL/GenBank/DDBJ whole genome shotgun (WGS) entry which is preliminary data.</text>
</comment>
<reference evidence="2 3" key="1">
    <citation type="submission" date="2023-12" db="EMBL/GenBank/DDBJ databases">
        <title>Gut-associated functions are favored during microbiome assembly across C. elegans life.</title>
        <authorList>
            <person name="Zimmermann J."/>
        </authorList>
    </citation>
    <scope>NUCLEOTIDE SEQUENCE [LARGE SCALE GENOMIC DNA]</scope>
    <source>
        <strain evidence="2 3">JUb134</strain>
    </source>
</reference>
<dbReference type="EMBL" id="JBBGZA010000001">
    <property type="protein sequence ID" value="MEJ5093700.1"/>
    <property type="molecule type" value="Genomic_DNA"/>
</dbReference>
<name>A0ABU8Q3X2_9SPHN</name>
<evidence type="ECO:0000256" key="1">
    <source>
        <dbReference type="SAM" id="MobiDB-lite"/>
    </source>
</evidence>
<proteinExistence type="predicted"/>
<organism evidence="2 3">
    <name type="scientific">Sphingomonas molluscorum</name>
    <dbReference type="NCBI Taxonomy" id="418184"/>
    <lineage>
        <taxon>Bacteria</taxon>
        <taxon>Pseudomonadati</taxon>
        <taxon>Pseudomonadota</taxon>
        <taxon>Alphaproteobacteria</taxon>
        <taxon>Sphingomonadales</taxon>
        <taxon>Sphingomonadaceae</taxon>
        <taxon>Sphingomonas</taxon>
    </lineage>
</organism>
<gene>
    <name evidence="2" type="ORF">WH159_03970</name>
</gene>
<evidence type="ECO:0000313" key="3">
    <source>
        <dbReference type="Proteomes" id="UP001380365"/>
    </source>
</evidence>
<sequence length="382" mass="43792">MPQVSLTRAELYELVWAAPLKRVAAQFGIAGARLAQICDAHHVRRPDQGHWTRLELGKAVRVHPLLAPPAGVSETVSIPSKPPTASKKETAPPRSAAVAPKLQVAERLVRPHPLVAEWIATREQQVRKKDKVYDTRLKRLVMPMPLTPADRRRLRLADAIFKAVEKQGVQVKKGDRRELLMVRAGEQLTFQLRYRLKRGQRQPTADELRWRGADAQWVYELYETDALVFEIKTWLPRGTRTEWEDSKRATLEQQLDDIVAGIMAAFPALEQLRREREEERRRSEIAARERRERENTRRLDAARFRRLLELASAWREAELARAFLAALRERLPPGSPPVAGIETTDWLAWAERKVDEHDRLGSDPGSILESIAEVTLWTYPGE</sequence>
<keyword evidence="3" id="KW-1185">Reference proteome</keyword>
<feature type="region of interest" description="Disordered" evidence="1">
    <location>
        <begin position="71"/>
        <end position="97"/>
    </location>
</feature>
<dbReference type="Proteomes" id="UP001380365">
    <property type="component" value="Unassembled WGS sequence"/>
</dbReference>
<accession>A0ABU8Q3X2</accession>
<dbReference type="RefSeq" id="WP_132883999.1">
    <property type="nucleotide sequence ID" value="NZ_JBBGZA010000001.1"/>
</dbReference>
<evidence type="ECO:0000313" key="2">
    <source>
        <dbReference type="EMBL" id="MEJ5093700.1"/>
    </source>
</evidence>